<dbReference type="GO" id="GO:0016787">
    <property type="term" value="F:hydrolase activity"/>
    <property type="evidence" value="ECO:0007669"/>
    <property type="project" value="UniProtKB-KW"/>
</dbReference>
<dbReference type="SUPFAM" id="SSF53474">
    <property type="entry name" value="alpha/beta-Hydrolases"/>
    <property type="match status" value="1"/>
</dbReference>
<organism evidence="3 4">
    <name type="scientific">Globisporangium ultimum (strain ATCC 200006 / CBS 805.95 / DAOM BR144)</name>
    <name type="common">Pythium ultimum</name>
    <dbReference type="NCBI Taxonomy" id="431595"/>
    <lineage>
        <taxon>Eukaryota</taxon>
        <taxon>Sar</taxon>
        <taxon>Stramenopiles</taxon>
        <taxon>Oomycota</taxon>
        <taxon>Peronosporomycetes</taxon>
        <taxon>Pythiales</taxon>
        <taxon>Pythiaceae</taxon>
        <taxon>Globisporangium</taxon>
    </lineage>
</organism>
<dbReference type="InParanoid" id="K3WGF2"/>
<dbReference type="EnsemblProtists" id="PYU1_T004043">
    <property type="protein sequence ID" value="PYU1_T004043"/>
    <property type="gene ID" value="PYU1_G004033"/>
</dbReference>
<dbReference type="OMA" id="YNIVRMA"/>
<evidence type="ECO:0000256" key="1">
    <source>
        <dbReference type="ARBA" id="ARBA00022801"/>
    </source>
</evidence>
<reference evidence="4" key="2">
    <citation type="submission" date="2010-04" db="EMBL/GenBank/DDBJ databases">
        <authorList>
            <person name="Buell R."/>
            <person name="Hamilton J."/>
            <person name="Hostetler J."/>
        </authorList>
    </citation>
    <scope>NUCLEOTIDE SEQUENCE [LARGE SCALE GENOMIC DNA]</scope>
    <source>
        <strain evidence="4">DAOM:BR144</strain>
    </source>
</reference>
<evidence type="ECO:0000313" key="4">
    <source>
        <dbReference type="Proteomes" id="UP000019132"/>
    </source>
</evidence>
<protein>
    <recommendedName>
        <fullName evidence="2">BD-FAE-like domain-containing protein</fullName>
    </recommendedName>
</protein>
<name>K3WGF2_GLOUD</name>
<sequence length="282" mass="31396">MGIMRWRTQPLLSAFGWKDVAYSAAKHPKQRLDIAVPRKKFPRRKLPTCVFIHGGSWQRGDKAGAFNNGIDDAFVNAGCIGVSVNYRLSPEVQHPEHTLDVATAVKWYGGDPNRLVLIGHSAGAHLVMQLLADPQFLRQVGVDEDVSTFVKGAVGISGVYNIVRMANASFYGSLVTTPAFGERVDQWREASVITALTKERDKSPLVKIPLLLLTAEEDFHFSEDAQELETWLVAAGHKSIQRKVIPKRNHFTILRDLTAHRDDNAMQEITKFIQSLVKDDAA</sequence>
<keyword evidence="4" id="KW-1185">Reference proteome</keyword>
<dbReference type="InterPro" id="IPR029058">
    <property type="entry name" value="AB_hydrolase_fold"/>
</dbReference>
<dbReference type="STRING" id="431595.K3WGF2"/>
<dbReference type="EMBL" id="GL376567">
    <property type="status" value="NOT_ANNOTATED_CDS"/>
    <property type="molecule type" value="Genomic_DNA"/>
</dbReference>
<dbReference type="HOGENOM" id="CLU_012494_4_1_1"/>
<dbReference type="PANTHER" id="PTHR48081">
    <property type="entry name" value="AB HYDROLASE SUPERFAMILY PROTEIN C4A8.06C"/>
    <property type="match status" value="1"/>
</dbReference>
<proteinExistence type="predicted"/>
<dbReference type="InterPro" id="IPR049492">
    <property type="entry name" value="BD-FAE-like_dom"/>
</dbReference>
<accession>K3WGF2</accession>
<reference evidence="3" key="3">
    <citation type="submission" date="2015-02" db="UniProtKB">
        <authorList>
            <consortium name="EnsemblProtists"/>
        </authorList>
    </citation>
    <scope>IDENTIFICATION</scope>
    <source>
        <strain evidence="3">DAOM BR144</strain>
    </source>
</reference>
<dbReference type="Pfam" id="PF20434">
    <property type="entry name" value="BD-FAE"/>
    <property type="match status" value="1"/>
</dbReference>
<feature type="domain" description="BD-FAE-like" evidence="2">
    <location>
        <begin position="32"/>
        <end position="169"/>
    </location>
</feature>
<evidence type="ECO:0000313" key="3">
    <source>
        <dbReference type="EnsemblProtists" id="PYU1_T004043"/>
    </source>
</evidence>
<reference evidence="4" key="1">
    <citation type="journal article" date="2010" name="Genome Biol.">
        <title>Genome sequence of the necrotrophic plant pathogen Pythium ultimum reveals original pathogenicity mechanisms and effector repertoire.</title>
        <authorList>
            <person name="Levesque C.A."/>
            <person name="Brouwer H."/>
            <person name="Cano L."/>
            <person name="Hamilton J.P."/>
            <person name="Holt C."/>
            <person name="Huitema E."/>
            <person name="Raffaele S."/>
            <person name="Robideau G.P."/>
            <person name="Thines M."/>
            <person name="Win J."/>
            <person name="Zerillo M.M."/>
            <person name="Beakes G.W."/>
            <person name="Boore J.L."/>
            <person name="Busam D."/>
            <person name="Dumas B."/>
            <person name="Ferriera S."/>
            <person name="Fuerstenberg S.I."/>
            <person name="Gachon C.M."/>
            <person name="Gaulin E."/>
            <person name="Govers F."/>
            <person name="Grenville-Briggs L."/>
            <person name="Horner N."/>
            <person name="Hostetler J."/>
            <person name="Jiang R.H."/>
            <person name="Johnson J."/>
            <person name="Krajaejun T."/>
            <person name="Lin H."/>
            <person name="Meijer H.J."/>
            <person name="Moore B."/>
            <person name="Morris P."/>
            <person name="Phuntmart V."/>
            <person name="Puiu D."/>
            <person name="Shetty J."/>
            <person name="Stajich J.E."/>
            <person name="Tripathy S."/>
            <person name="Wawra S."/>
            <person name="van West P."/>
            <person name="Whitty B.R."/>
            <person name="Coutinho P.M."/>
            <person name="Henrissat B."/>
            <person name="Martin F."/>
            <person name="Thomas P.D."/>
            <person name="Tyler B.M."/>
            <person name="De Vries R.P."/>
            <person name="Kamoun S."/>
            <person name="Yandell M."/>
            <person name="Tisserat N."/>
            <person name="Buell C.R."/>
        </authorList>
    </citation>
    <scope>NUCLEOTIDE SEQUENCE</scope>
    <source>
        <strain evidence="4">DAOM:BR144</strain>
    </source>
</reference>
<dbReference type="Proteomes" id="UP000019132">
    <property type="component" value="Unassembled WGS sequence"/>
</dbReference>
<dbReference type="InterPro" id="IPR050300">
    <property type="entry name" value="GDXG_lipolytic_enzyme"/>
</dbReference>
<dbReference type="eggNOG" id="KOG1516">
    <property type="taxonomic scope" value="Eukaryota"/>
</dbReference>
<dbReference type="VEuPathDB" id="FungiDB:PYU1_G004033"/>
<evidence type="ECO:0000259" key="2">
    <source>
        <dbReference type="Pfam" id="PF20434"/>
    </source>
</evidence>
<dbReference type="PANTHER" id="PTHR48081:SF33">
    <property type="entry name" value="KYNURENINE FORMAMIDASE"/>
    <property type="match status" value="1"/>
</dbReference>
<keyword evidence="1" id="KW-0378">Hydrolase</keyword>
<dbReference type="Gene3D" id="3.40.50.1820">
    <property type="entry name" value="alpha/beta hydrolase"/>
    <property type="match status" value="1"/>
</dbReference>
<dbReference type="AlphaFoldDB" id="K3WGF2"/>